<dbReference type="eggNOG" id="COG0577">
    <property type="taxonomic scope" value="Bacteria"/>
</dbReference>
<sequence length="404" mass="42668">MADFSLERYGPSLHQVIHEPLDSLRLLGKRAWLALIGIAVGCAAVVALLNIGHNAANEALRVFNGLGTDLLVANMNEKMEGGQQPATATMNVSGMLHTLPELSAGAPLILTSLEARRRGIPFSATVIGSTADLASVLNLSVRQGRPLNRYDAHGTYAVLGAKTAMALGKPGSPVIPGDTIQLGGYLFDVVGILSEQEPPPLIPVLFNESILLPIESMRRLIEAPEINMVIVRARLRDHLDSTAAALHDSLAPLFPGRDIHVQIPRLLVEGMTRQSQMFSLLLAGLGGISLLVGGVGVMNVMVMNIAERRREIGVRMALGARPVDIGCLFLLEAIVLTVAGAISGALTGVAAAWVVGKLSGWDFTLSVASIPLGIGSSLIIGVFFGLHPAMTAARLEPVRALRDD</sequence>
<dbReference type="InterPro" id="IPR003838">
    <property type="entry name" value="ABC3_permease_C"/>
</dbReference>
<dbReference type="GO" id="GO:0022857">
    <property type="term" value="F:transmembrane transporter activity"/>
    <property type="evidence" value="ECO:0007669"/>
    <property type="project" value="TreeGrafter"/>
</dbReference>
<keyword evidence="2" id="KW-1003">Cell membrane</keyword>
<dbReference type="RefSeq" id="WP_015855670.1">
    <property type="nucleotide sequence ID" value="NC_012880.1"/>
</dbReference>
<evidence type="ECO:0000256" key="4">
    <source>
        <dbReference type="ARBA" id="ARBA00022989"/>
    </source>
</evidence>
<feature type="transmembrane region" description="Helical" evidence="7">
    <location>
        <begin position="367"/>
        <end position="386"/>
    </location>
</feature>
<organism evidence="10 11">
    <name type="scientific">Musicola paradisiaca (strain Ech703)</name>
    <name type="common">Dickeya paradisiaca</name>
    <name type="synonym">Dickeya dadantii</name>
    <dbReference type="NCBI Taxonomy" id="579405"/>
    <lineage>
        <taxon>Bacteria</taxon>
        <taxon>Pseudomonadati</taxon>
        <taxon>Pseudomonadota</taxon>
        <taxon>Gammaproteobacteria</taxon>
        <taxon>Enterobacterales</taxon>
        <taxon>Pectobacteriaceae</taxon>
        <taxon>Musicola</taxon>
    </lineage>
</organism>
<evidence type="ECO:0000313" key="11">
    <source>
        <dbReference type="Proteomes" id="UP000002734"/>
    </source>
</evidence>
<dbReference type="InterPro" id="IPR025857">
    <property type="entry name" value="MacB_PCD"/>
</dbReference>
<dbReference type="KEGG" id="dda:Dd703_4027"/>
<dbReference type="PANTHER" id="PTHR30572">
    <property type="entry name" value="MEMBRANE COMPONENT OF TRANSPORTER-RELATED"/>
    <property type="match status" value="1"/>
</dbReference>
<dbReference type="AlphaFoldDB" id="C6C772"/>
<dbReference type="GO" id="GO:0005886">
    <property type="term" value="C:plasma membrane"/>
    <property type="evidence" value="ECO:0007669"/>
    <property type="project" value="UniProtKB-SubCell"/>
</dbReference>
<gene>
    <name evidence="10" type="ordered locus">Dd703_4027</name>
</gene>
<evidence type="ECO:0008006" key="12">
    <source>
        <dbReference type="Google" id="ProtNLM"/>
    </source>
</evidence>
<dbReference type="PANTHER" id="PTHR30572:SF4">
    <property type="entry name" value="ABC TRANSPORTER PERMEASE YTRF"/>
    <property type="match status" value="1"/>
</dbReference>
<reference evidence="10" key="1">
    <citation type="submission" date="2009-06" db="EMBL/GenBank/DDBJ databases">
        <title>Complete sequence of Dickeya dadantii Ech703.</title>
        <authorList>
            <consortium name="US DOE Joint Genome Institute"/>
            <person name="Lucas S."/>
            <person name="Copeland A."/>
            <person name="Lapidus A."/>
            <person name="Glavina del Rio T."/>
            <person name="Dalin E."/>
            <person name="Tice H."/>
            <person name="Bruce D."/>
            <person name="Goodwin L."/>
            <person name="Pitluck S."/>
            <person name="Chertkov O."/>
            <person name="Brettin T."/>
            <person name="Detter J.C."/>
            <person name="Han C."/>
            <person name="Larimer F."/>
            <person name="Land M."/>
            <person name="Hauser L."/>
            <person name="Kyrpides N."/>
            <person name="Mikhailova N."/>
            <person name="Balakrishnan V."/>
            <person name="Glasner J."/>
            <person name="Perna N.T."/>
        </authorList>
    </citation>
    <scope>NUCLEOTIDE SEQUENCE [LARGE SCALE GENOMIC DNA]</scope>
    <source>
        <strain evidence="10">Ech703</strain>
    </source>
</reference>
<feature type="transmembrane region" description="Helical" evidence="7">
    <location>
        <begin position="327"/>
        <end position="355"/>
    </location>
</feature>
<evidence type="ECO:0000259" key="8">
    <source>
        <dbReference type="Pfam" id="PF02687"/>
    </source>
</evidence>
<feature type="domain" description="ABC3 transporter permease C-terminal" evidence="8">
    <location>
        <begin position="286"/>
        <end position="397"/>
    </location>
</feature>
<protein>
    <recommendedName>
        <fullName evidence="12">ABC transporter permease</fullName>
    </recommendedName>
</protein>
<keyword evidence="11" id="KW-1185">Reference proteome</keyword>
<feature type="transmembrane region" description="Helical" evidence="7">
    <location>
        <begin position="280"/>
        <end position="306"/>
    </location>
</feature>
<dbReference type="Proteomes" id="UP000002734">
    <property type="component" value="Chromosome"/>
</dbReference>
<accession>C6C772</accession>
<keyword evidence="4 7" id="KW-1133">Transmembrane helix</keyword>
<feature type="domain" description="MacB-like periplasmic core" evidence="9">
    <location>
        <begin position="32"/>
        <end position="246"/>
    </location>
</feature>
<keyword evidence="3 7" id="KW-0812">Transmembrane</keyword>
<evidence type="ECO:0000256" key="6">
    <source>
        <dbReference type="ARBA" id="ARBA00038076"/>
    </source>
</evidence>
<evidence type="ECO:0000256" key="3">
    <source>
        <dbReference type="ARBA" id="ARBA00022692"/>
    </source>
</evidence>
<proteinExistence type="inferred from homology"/>
<dbReference type="InterPro" id="IPR050250">
    <property type="entry name" value="Macrolide_Exporter_MacB"/>
</dbReference>
<keyword evidence="5 7" id="KW-0472">Membrane</keyword>
<evidence type="ECO:0000256" key="2">
    <source>
        <dbReference type="ARBA" id="ARBA00022475"/>
    </source>
</evidence>
<comment type="similarity">
    <text evidence="6">Belongs to the ABC-4 integral membrane protein family.</text>
</comment>
<dbReference type="Pfam" id="PF12704">
    <property type="entry name" value="MacB_PCD"/>
    <property type="match status" value="1"/>
</dbReference>
<evidence type="ECO:0000256" key="1">
    <source>
        <dbReference type="ARBA" id="ARBA00004651"/>
    </source>
</evidence>
<dbReference type="HOGENOM" id="CLU_000604_8_0_6"/>
<comment type="subcellular location">
    <subcellularLocation>
        <location evidence="1">Cell membrane</location>
        <topology evidence="1">Multi-pass membrane protein</topology>
    </subcellularLocation>
</comment>
<evidence type="ECO:0000256" key="5">
    <source>
        <dbReference type="ARBA" id="ARBA00023136"/>
    </source>
</evidence>
<name>C6C772_MUSP7</name>
<evidence type="ECO:0000256" key="7">
    <source>
        <dbReference type="SAM" id="Phobius"/>
    </source>
</evidence>
<feature type="transmembrane region" description="Helical" evidence="7">
    <location>
        <begin position="31"/>
        <end position="51"/>
    </location>
</feature>
<dbReference type="STRING" id="579405.Dd703_4027"/>
<evidence type="ECO:0000313" key="10">
    <source>
        <dbReference type="EMBL" id="ACS87779.1"/>
    </source>
</evidence>
<dbReference type="Pfam" id="PF02687">
    <property type="entry name" value="FtsX"/>
    <property type="match status" value="1"/>
</dbReference>
<dbReference type="EMBL" id="CP001654">
    <property type="protein sequence ID" value="ACS87779.1"/>
    <property type="molecule type" value="Genomic_DNA"/>
</dbReference>
<evidence type="ECO:0000259" key="9">
    <source>
        <dbReference type="Pfam" id="PF12704"/>
    </source>
</evidence>